<name>A0A220U8V3_9BACI</name>
<dbReference type="Proteomes" id="UP000198312">
    <property type="component" value="Chromosome"/>
</dbReference>
<sequence>MDLVKSIELKIDKNNISLLDKDPSLEYLGAGRSAIVFKIKFTNKALKVFFPDCTGIAKEEAEIYEILKGNKYYPTLYEAGDNFLLIDYIEGYTLFECLSQGIKLSESTIIEIDRALSLARETGLNPSDIHLRNIILTPEGKVMLIDVARFRQVKDCRQWTDLKNAFFTCYNKTYFPKKIPVSMLNTIAYFYKKTIFQVPSFKKSS</sequence>
<dbReference type="AlphaFoldDB" id="A0A220U8V3"/>
<dbReference type="OrthoDB" id="529320at2"/>
<dbReference type="SUPFAM" id="SSF56112">
    <property type="entry name" value="Protein kinase-like (PK-like)"/>
    <property type="match status" value="1"/>
</dbReference>
<keyword evidence="1" id="KW-0723">Serine/threonine-protein kinase</keyword>
<reference evidence="1 2" key="1">
    <citation type="submission" date="2017-07" db="EMBL/GenBank/DDBJ databases">
        <title>Virgibacillus sp. LM2416.</title>
        <authorList>
            <person name="Tak E.J."/>
            <person name="Bae J.-W."/>
        </authorList>
    </citation>
    <scope>NUCLEOTIDE SEQUENCE [LARGE SCALE GENOMIC DNA]</scope>
    <source>
        <strain evidence="1 2">LM2416</strain>
    </source>
</reference>
<protein>
    <submittedName>
        <fullName evidence="1">Serine/threonine protein kinase</fullName>
    </submittedName>
</protein>
<proteinExistence type="predicted"/>
<dbReference type="InterPro" id="IPR011009">
    <property type="entry name" value="Kinase-like_dom_sf"/>
</dbReference>
<gene>
    <name evidence="1" type="ORF">CFK37_11660</name>
</gene>
<keyword evidence="2" id="KW-1185">Reference proteome</keyword>
<evidence type="ECO:0000313" key="1">
    <source>
        <dbReference type="EMBL" id="ASK64392.1"/>
    </source>
</evidence>
<dbReference type="Gene3D" id="1.10.510.10">
    <property type="entry name" value="Transferase(Phosphotransferase) domain 1"/>
    <property type="match status" value="1"/>
</dbReference>
<organism evidence="1 2">
    <name type="scientific">Virgibacillus phasianinus</name>
    <dbReference type="NCBI Taxonomy" id="2017483"/>
    <lineage>
        <taxon>Bacteria</taxon>
        <taxon>Bacillati</taxon>
        <taxon>Bacillota</taxon>
        <taxon>Bacilli</taxon>
        <taxon>Bacillales</taxon>
        <taxon>Bacillaceae</taxon>
        <taxon>Virgibacillus</taxon>
    </lineage>
</organism>
<dbReference type="InterPro" id="IPR052396">
    <property type="entry name" value="Meiotic_Drive_Suppr_Kinase"/>
</dbReference>
<keyword evidence="1" id="KW-0808">Transferase</keyword>
<dbReference type="EMBL" id="CP022315">
    <property type="protein sequence ID" value="ASK64392.1"/>
    <property type="molecule type" value="Genomic_DNA"/>
</dbReference>
<dbReference type="PANTHER" id="PTHR37171">
    <property type="entry name" value="SERINE/THREONINE-PROTEIN KINASE YRZF-RELATED"/>
    <property type="match status" value="1"/>
</dbReference>
<keyword evidence="1" id="KW-0418">Kinase</keyword>
<accession>A0A220U8V3</accession>
<evidence type="ECO:0000313" key="2">
    <source>
        <dbReference type="Proteomes" id="UP000198312"/>
    </source>
</evidence>
<dbReference type="KEGG" id="vil:CFK37_11660"/>
<dbReference type="GO" id="GO:0004674">
    <property type="term" value="F:protein serine/threonine kinase activity"/>
    <property type="evidence" value="ECO:0007669"/>
    <property type="project" value="UniProtKB-KW"/>
</dbReference>
<dbReference type="PANTHER" id="PTHR37171:SF1">
    <property type="entry name" value="SERINE_THREONINE-PROTEIN KINASE YRZF-RELATED"/>
    <property type="match status" value="1"/>
</dbReference>